<dbReference type="InterPro" id="IPR036457">
    <property type="entry name" value="PPM-type-like_dom_sf"/>
</dbReference>
<dbReference type="Pfam" id="PF07228">
    <property type="entry name" value="SpoIIE"/>
    <property type="match status" value="1"/>
</dbReference>
<dbReference type="Proteomes" id="UP000198403">
    <property type="component" value="Unassembled WGS sequence"/>
</dbReference>
<dbReference type="InterPro" id="IPR001932">
    <property type="entry name" value="PPM-type_phosphatase-like_dom"/>
</dbReference>
<gene>
    <name evidence="6" type="ORF">SAMN06272737_120106</name>
</gene>
<dbReference type="PANTHER" id="PTHR43156:SF2">
    <property type="entry name" value="STAGE II SPORULATION PROTEIN E"/>
    <property type="match status" value="1"/>
</dbReference>
<dbReference type="GO" id="GO:0016791">
    <property type="term" value="F:phosphatase activity"/>
    <property type="evidence" value="ECO:0007669"/>
    <property type="project" value="TreeGrafter"/>
</dbReference>
<name>A0A238YL83_9ACTN</name>
<keyword evidence="2" id="KW-0175">Coiled coil</keyword>
<dbReference type="SMART" id="SM00086">
    <property type="entry name" value="PAC"/>
    <property type="match status" value="1"/>
</dbReference>
<dbReference type="SMART" id="SM00065">
    <property type="entry name" value="GAF"/>
    <property type="match status" value="1"/>
</dbReference>
<feature type="region of interest" description="Disordered" evidence="3">
    <location>
        <begin position="49"/>
        <end position="75"/>
    </location>
</feature>
<dbReference type="InterPro" id="IPR000700">
    <property type="entry name" value="PAS-assoc_C"/>
</dbReference>
<reference evidence="6 7" key="1">
    <citation type="submission" date="2017-06" db="EMBL/GenBank/DDBJ databases">
        <authorList>
            <person name="Kim H.J."/>
            <person name="Triplett B.A."/>
        </authorList>
    </citation>
    <scope>NUCLEOTIDE SEQUENCE [LARGE SCALE GENOMIC DNA]</scope>
    <source>
        <strain evidence="6 7">DSM 44272</strain>
    </source>
</reference>
<dbReference type="SUPFAM" id="SSF55785">
    <property type="entry name" value="PYP-like sensor domain (PAS domain)"/>
    <property type="match status" value="1"/>
</dbReference>
<evidence type="ECO:0000256" key="1">
    <source>
        <dbReference type="ARBA" id="ARBA00022801"/>
    </source>
</evidence>
<dbReference type="Gene3D" id="3.30.450.40">
    <property type="match status" value="1"/>
</dbReference>
<evidence type="ECO:0000256" key="3">
    <source>
        <dbReference type="SAM" id="MobiDB-lite"/>
    </source>
</evidence>
<dbReference type="Gene3D" id="3.30.450.20">
    <property type="entry name" value="PAS domain"/>
    <property type="match status" value="1"/>
</dbReference>
<organism evidence="6 7">
    <name type="scientific">Blastococcus mobilis</name>
    <dbReference type="NCBI Taxonomy" id="1938746"/>
    <lineage>
        <taxon>Bacteria</taxon>
        <taxon>Bacillati</taxon>
        <taxon>Actinomycetota</taxon>
        <taxon>Actinomycetes</taxon>
        <taxon>Geodermatophilales</taxon>
        <taxon>Geodermatophilaceae</taxon>
        <taxon>Blastococcus</taxon>
    </lineage>
</organism>
<dbReference type="Pfam" id="PF13426">
    <property type="entry name" value="PAS_9"/>
    <property type="match status" value="1"/>
</dbReference>
<dbReference type="Pfam" id="PF13188">
    <property type="entry name" value="PAS_8"/>
    <property type="match status" value="1"/>
</dbReference>
<dbReference type="InterPro" id="IPR001610">
    <property type="entry name" value="PAC"/>
</dbReference>
<dbReference type="PROSITE" id="PS50112">
    <property type="entry name" value="PAS"/>
    <property type="match status" value="1"/>
</dbReference>
<dbReference type="AlphaFoldDB" id="A0A238YL83"/>
<dbReference type="SUPFAM" id="SSF55781">
    <property type="entry name" value="GAF domain-like"/>
    <property type="match status" value="1"/>
</dbReference>
<accession>A0A238YL83</accession>
<dbReference type="CDD" id="cd00130">
    <property type="entry name" value="PAS"/>
    <property type="match status" value="1"/>
</dbReference>
<sequence length="843" mass="88348">MVPLGVAADGVTAVTKGPVQRFPRCGRPTPGRLSPGQVDTDAVIEHVAGTRLDDSVPSERDRPGTSTAPTPVPGTAAEQAVGALGSGAPPDATPGFGQQAGIVTAASAAVSDHAGTAGAQASLPGVLADVPVAVLVIDQKASSVVYANSAAVQLAGNVGLPVDVDTWGAAVGLTDLSGAPLASSSGPLSTVAQGRPVAGEAVRLAPRTSSVPERADTADGSADQLLWVTGFPLSQVDSHQQLALVVFLHLDPPEEVADPEAYLQALRERAVTATDITFTITDPRRPDNPLIWVNPSFTRLTGYAAEEAIGRNCRFLQGPATDAGSVATIRSALETRETVTTTLLNYRKDGTAFWNQLSVSPVFDGDGELVSFVGVQTDVTERVRVEHEREAAFAAEHSARQEAELARSVAEQARRDAEQAQVQAERAQERLALMAEATSTLIATLDMSELLERLAGLCVPLLADWVYLTLLDEYGGIRDAVARHRDGREADLREFTALHVMHLPPHSPSRRSITTSQPVLLAELTPEIIAEAITSTGAREAFHRLGGSSVLTVPMVARRRTLGAIALVRGPGERAFTRDDVELIEDLAGRAALAVDNVRLYQREHAVADTLQRSLLPVLPEVPGIESAAHYVSASSAADVGGDFYDLLELPDGSVGIVVGDVVGHDVAAAATMGHLRGVLRACIWDAEDAGPGHVLARVDRTVQGLRVASLATMVYARGLRPTAPGLPWRLHVANAGHPPMLLRSPDGAVRVLEGITGMLVGVDAGTQRDTVVLEVPPGSTLIAYTDGLIERPGADMDQGINELCARVAAAPVEAGPRELCEAAVSGALDHRDDVALIAVRFG</sequence>
<feature type="coiled-coil region" evidence="2">
    <location>
        <begin position="400"/>
        <end position="437"/>
    </location>
</feature>
<dbReference type="SMART" id="SM00331">
    <property type="entry name" value="PP2C_SIG"/>
    <property type="match status" value="1"/>
</dbReference>
<dbReference type="InterPro" id="IPR029016">
    <property type="entry name" value="GAF-like_dom_sf"/>
</dbReference>
<keyword evidence="7" id="KW-1185">Reference proteome</keyword>
<dbReference type="Gene3D" id="3.60.40.10">
    <property type="entry name" value="PPM-type phosphatase domain"/>
    <property type="match status" value="1"/>
</dbReference>
<keyword evidence="1" id="KW-0378">Hydrolase</keyword>
<dbReference type="PROSITE" id="PS50113">
    <property type="entry name" value="PAC"/>
    <property type="match status" value="1"/>
</dbReference>
<dbReference type="EMBL" id="FZNO01000020">
    <property type="protein sequence ID" value="SNR71558.1"/>
    <property type="molecule type" value="Genomic_DNA"/>
</dbReference>
<dbReference type="FunFam" id="3.30.450.40:FF:000035">
    <property type="entry name" value="PAS sensor protein"/>
    <property type="match status" value="1"/>
</dbReference>
<evidence type="ECO:0000313" key="7">
    <source>
        <dbReference type="Proteomes" id="UP000198403"/>
    </source>
</evidence>
<protein>
    <submittedName>
        <fullName evidence="6">PAS domain S-box-containing protein</fullName>
    </submittedName>
</protein>
<evidence type="ECO:0000259" key="5">
    <source>
        <dbReference type="PROSITE" id="PS50113"/>
    </source>
</evidence>
<evidence type="ECO:0000313" key="6">
    <source>
        <dbReference type="EMBL" id="SNR71558.1"/>
    </source>
</evidence>
<dbReference type="NCBIfam" id="TIGR00229">
    <property type="entry name" value="sensory_box"/>
    <property type="match status" value="1"/>
</dbReference>
<evidence type="ECO:0000259" key="4">
    <source>
        <dbReference type="PROSITE" id="PS50112"/>
    </source>
</evidence>
<dbReference type="InterPro" id="IPR035965">
    <property type="entry name" value="PAS-like_dom_sf"/>
</dbReference>
<dbReference type="PANTHER" id="PTHR43156">
    <property type="entry name" value="STAGE II SPORULATION PROTEIN E-RELATED"/>
    <property type="match status" value="1"/>
</dbReference>
<dbReference type="InterPro" id="IPR003018">
    <property type="entry name" value="GAF"/>
</dbReference>
<dbReference type="SUPFAM" id="SSF81606">
    <property type="entry name" value="PP2C-like"/>
    <property type="match status" value="1"/>
</dbReference>
<proteinExistence type="predicted"/>
<feature type="domain" description="PAS" evidence="4">
    <location>
        <begin position="287"/>
        <end position="336"/>
    </location>
</feature>
<dbReference type="InterPro" id="IPR052016">
    <property type="entry name" value="Bact_Sigma-Reg"/>
</dbReference>
<feature type="domain" description="PAC" evidence="5">
    <location>
        <begin position="337"/>
        <end position="391"/>
    </location>
</feature>
<dbReference type="Pfam" id="PF13492">
    <property type="entry name" value="GAF_3"/>
    <property type="match status" value="1"/>
</dbReference>
<feature type="compositionally biased region" description="Basic and acidic residues" evidence="3">
    <location>
        <begin position="51"/>
        <end position="63"/>
    </location>
</feature>
<dbReference type="InterPro" id="IPR000014">
    <property type="entry name" value="PAS"/>
</dbReference>
<evidence type="ECO:0000256" key="2">
    <source>
        <dbReference type="SAM" id="Coils"/>
    </source>
</evidence>